<feature type="transmembrane region" description="Helical" evidence="7">
    <location>
        <begin position="309"/>
        <end position="336"/>
    </location>
</feature>
<evidence type="ECO:0000259" key="9">
    <source>
        <dbReference type="Pfam" id="PF12704"/>
    </source>
</evidence>
<feature type="transmembrane region" description="Helical" evidence="7">
    <location>
        <begin position="370"/>
        <end position="391"/>
    </location>
</feature>
<keyword evidence="3" id="KW-1003">Cell membrane</keyword>
<comment type="similarity">
    <text evidence="2">Belongs to the ABC-4 integral membrane protein family. LolC/E subfamily.</text>
</comment>
<evidence type="ECO:0000256" key="2">
    <source>
        <dbReference type="ARBA" id="ARBA00005236"/>
    </source>
</evidence>
<dbReference type="OrthoDB" id="9784014at2"/>
<accession>A0A1M5BNT2</accession>
<keyword evidence="4 7" id="KW-0812">Transmembrane</keyword>
<proteinExistence type="inferred from homology"/>
<dbReference type="PANTHER" id="PTHR30489">
    <property type="entry name" value="LIPOPROTEIN-RELEASING SYSTEM TRANSMEMBRANE PROTEIN LOLE"/>
    <property type="match status" value="1"/>
</dbReference>
<keyword evidence="10" id="KW-0449">Lipoprotein</keyword>
<comment type="subcellular location">
    <subcellularLocation>
        <location evidence="1">Cell membrane</location>
        <topology evidence="1">Multi-pass membrane protein</topology>
    </subcellularLocation>
</comment>
<feature type="transmembrane region" description="Helical" evidence="7">
    <location>
        <begin position="265"/>
        <end position="289"/>
    </location>
</feature>
<dbReference type="Pfam" id="PF02687">
    <property type="entry name" value="FtsX"/>
    <property type="match status" value="1"/>
</dbReference>
<feature type="transmembrane region" description="Helical" evidence="7">
    <location>
        <begin position="20"/>
        <end position="42"/>
    </location>
</feature>
<evidence type="ECO:0000256" key="6">
    <source>
        <dbReference type="ARBA" id="ARBA00023136"/>
    </source>
</evidence>
<evidence type="ECO:0000313" key="11">
    <source>
        <dbReference type="Proteomes" id="UP000184509"/>
    </source>
</evidence>
<dbReference type="STRING" id="1297750.SAMN05444405_108170"/>
<dbReference type="Pfam" id="PF12704">
    <property type="entry name" value="MacB_PCD"/>
    <property type="match status" value="1"/>
</dbReference>
<dbReference type="Proteomes" id="UP000184509">
    <property type="component" value="Unassembled WGS sequence"/>
</dbReference>
<reference evidence="10 11" key="1">
    <citation type="submission" date="2016-11" db="EMBL/GenBank/DDBJ databases">
        <authorList>
            <person name="Jaros S."/>
            <person name="Januszkiewicz K."/>
            <person name="Wedrychowicz H."/>
        </authorList>
    </citation>
    <scope>NUCLEOTIDE SEQUENCE [LARGE SCALE GENOMIC DNA]</scope>
    <source>
        <strain evidence="10 11">DSM 26991</strain>
    </source>
</reference>
<dbReference type="InterPro" id="IPR025857">
    <property type="entry name" value="MacB_PCD"/>
</dbReference>
<evidence type="ECO:0000256" key="3">
    <source>
        <dbReference type="ARBA" id="ARBA00022475"/>
    </source>
</evidence>
<name>A0A1M5BNT2_9BACE</name>
<keyword evidence="5 7" id="KW-1133">Transmembrane helix</keyword>
<keyword evidence="6 7" id="KW-0472">Membrane</keyword>
<evidence type="ECO:0000256" key="7">
    <source>
        <dbReference type="SAM" id="Phobius"/>
    </source>
</evidence>
<organism evidence="10 11">
    <name type="scientific">Bacteroides luti</name>
    <dbReference type="NCBI Taxonomy" id="1297750"/>
    <lineage>
        <taxon>Bacteria</taxon>
        <taxon>Pseudomonadati</taxon>
        <taxon>Bacteroidota</taxon>
        <taxon>Bacteroidia</taxon>
        <taxon>Bacteroidales</taxon>
        <taxon>Bacteroidaceae</taxon>
        <taxon>Bacteroides</taxon>
    </lineage>
</organism>
<evidence type="ECO:0000259" key="8">
    <source>
        <dbReference type="Pfam" id="PF02687"/>
    </source>
</evidence>
<dbReference type="RefSeq" id="WP_073401531.1">
    <property type="nucleotide sequence ID" value="NZ_FQTV01000008.1"/>
</dbReference>
<evidence type="ECO:0000256" key="1">
    <source>
        <dbReference type="ARBA" id="ARBA00004651"/>
    </source>
</evidence>
<dbReference type="GO" id="GO:0098797">
    <property type="term" value="C:plasma membrane protein complex"/>
    <property type="evidence" value="ECO:0007669"/>
    <property type="project" value="TreeGrafter"/>
</dbReference>
<keyword evidence="11" id="KW-1185">Reference proteome</keyword>
<evidence type="ECO:0000256" key="4">
    <source>
        <dbReference type="ARBA" id="ARBA00022692"/>
    </source>
</evidence>
<dbReference type="AlphaFoldDB" id="A0A1M5BNT2"/>
<gene>
    <name evidence="10" type="ORF">SAMN05444405_108170</name>
</gene>
<dbReference type="InterPro" id="IPR003838">
    <property type="entry name" value="ABC3_permease_C"/>
</dbReference>
<protein>
    <submittedName>
        <fullName evidence="10">ABC-type transport system, involved in lipoprotein release, permease component</fullName>
    </submittedName>
</protein>
<evidence type="ECO:0000313" key="10">
    <source>
        <dbReference type="EMBL" id="SHF43887.1"/>
    </source>
</evidence>
<sequence length="405" mass="45085">MLGVLSWKNVWRNKLRSSTVIAAVALGVFAGVFMIAFMNGMVDARLQAIIHTEISSVQMHNPDFLANSDFSSRIPDADNVVQWVSKVDHIKGVSKRLVITSMIASAEANTGVKILGVMPDIERTVTNIGDKMIEGSFLKSNRKNAIVIGKKLAEKLKVGLNKKVVITLQDAQMNITGGAFRVVGIFETDNSMFDEMTVFTRYNDLCTLTGLKTTEAHEIAVLVDKDSNSGIVTNVLKFNYPELDIQDWTQLSPEAGYLISAMNQYLYIFVLVIMLALCFGIINTMLMAVLERVKELGMLMAIGMNKVRIFLMLMLETLYLSITGGFIGIICGYLLCRYLEKAGLNLYFWEEAYKSIGYSSMIYPKIELNMIVYTALMVVLTGIFSTLYPAYKALKLNPADATRTK</sequence>
<feature type="domain" description="MacB-like periplasmic core" evidence="9">
    <location>
        <begin position="20"/>
        <end position="228"/>
    </location>
</feature>
<dbReference type="PANTHER" id="PTHR30489:SF0">
    <property type="entry name" value="LIPOPROTEIN-RELEASING SYSTEM TRANSMEMBRANE PROTEIN LOLE"/>
    <property type="match status" value="1"/>
</dbReference>
<dbReference type="InterPro" id="IPR051447">
    <property type="entry name" value="Lipoprotein-release_system"/>
</dbReference>
<evidence type="ECO:0000256" key="5">
    <source>
        <dbReference type="ARBA" id="ARBA00022989"/>
    </source>
</evidence>
<dbReference type="GO" id="GO:0044874">
    <property type="term" value="P:lipoprotein localization to outer membrane"/>
    <property type="evidence" value="ECO:0007669"/>
    <property type="project" value="TreeGrafter"/>
</dbReference>
<dbReference type="EMBL" id="FQTV01000008">
    <property type="protein sequence ID" value="SHF43887.1"/>
    <property type="molecule type" value="Genomic_DNA"/>
</dbReference>
<feature type="domain" description="ABC3 transporter permease C-terminal" evidence="8">
    <location>
        <begin position="268"/>
        <end position="398"/>
    </location>
</feature>